<dbReference type="InParanoid" id="H0EWD5"/>
<protein>
    <submittedName>
        <fullName evidence="1">Uncharacterized protein</fullName>
    </submittedName>
</protein>
<gene>
    <name evidence="1" type="ORF">M7I_7100</name>
</gene>
<name>H0EWD5_GLAL7</name>
<comment type="caution">
    <text evidence="1">The sequence shown here is derived from an EMBL/GenBank/DDBJ whole genome shotgun (WGS) entry which is preliminary data.</text>
</comment>
<dbReference type="HOGENOM" id="CLU_3368609_0_0_1"/>
<evidence type="ECO:0000313" key="1">
    <source>
        <dbReference type="EMBL" id="EHK97177.1"/>
    </source>
</evidence>
<dbReference type="Proteomes" id="UP000005446">
    <property type="component" value="Unassembled WGS sequence"/>
</dbReference>
<dbReference type="EMBL" id="AGUE01000207">
    <property type="protein sequence ID" value="EHK97177.1"/>
    <property type="molecule type" value="Genomic_DNA"/>
</dbReference>
<organism evidence="1 2">
    <name type="scientific">Glarea lozoyensis (strain ATCC 74030 / MF5533)</name>
    <dbReference type="NCBI Taxonomy" id="1104152"/>
    <lineage>
        <taxon>Eukaryota</taxon>
        <taxon>Fungi</taxon>
        <taxon>Dikarya</taxon>
        <taxon>Ascomycota</taxon>
        <taxon>Pezizomycotina</taxon>
        <taxon>Leotiomycetes</taxon>
        <taxon>Helotiales</taxon>
        <taxon>Helotiaceae</taxon>
        <taxon>Glarea</taxon>
    </lineage>
</organism>
<keyword evidence="2" id="KW-1185">Reference proteome</keyword>
<proteinExistence type="predicted"/>
<accession>H0EWD5</accession>
<evidence type="ECO:0000313" key="2">
    <source>
        <dbReference type="Proteomes" id="UP000005446"/>
    </source>
</evidence>
<reference evidence="1 2" key="1">
    <citation type="journal article" date="2012" name="Eukaryot. Cell">
        <title>Genome sequence of the fungus Glarea lozoyensis: the first genome sequence of a species from the Helotiaceae family.</title>
        <authorList>
            <person name="Youssar L."/>
            <person name="Gruening B.A."/>
            <person name="Erxleben A."/>
            <person name="Guenther S."/>
            <person name="Huettel W."/>
        </authorList>
    </citation>
    <scope>NUCLEOTIDE SEQUENCE [LARGE SCALE GENOMIC DNA]</scope>
    <source>
        <strain evidence="2">ATCC 74030 / MF5533</strain>
    </source>
</reference>
<dbReference type="AlphaFoldDB" id="H0EWD5"/>
<sequence length="35" mass="3835">MSTAGQFRRMTRAKDSASMIDNLDVSMTFVNPAQG</sequence>